<keyword evidence="3" id="KW-1185">Reference proteome</keyword>
<evidence type="ECO:0000313" key="2">
    <source>
        <dbReference type="EMBL" id="GBO20905.1"/>
    </source>
</evidence>
<dbReference type="EMBL" id="BGPR01044183">
    <property type="protein sequence ID" value="GBO20905.1"/>
    <property type="molecule type" value="Genomic_DNA"/>
</dbReference>
<comment type="caution">
    <text evidence="2">The sequence shown here is derived from an EMBL/GenBank/DDBJ whole genome shotgun (WGS) entry which is preliminary data.</text>
</comment>
<evidence type="ECO:0000313" key="3">
    <source>
        <dbReference type="Proteomes" id="UP000499080"/>
    </source>
</evidence>
<protein>
    <submittedName>
        <fullName evidence="2">Uncharacterized protein</fullName>
    </submittedName>
</protein>
<dbReference type="Proteomes" id="UP000499080">
    <property type="component" value="Unassembled WGS sequence"/>
</dbReference>
<evidence type="ECO:0000256" key="1">
    <source>
        <dbReference type="SAM" id="MobiDB-lite"/>
    </source>
</evidence>
<name>A0A4Y2V6J1_ARAVE</name>
<organism evidence="2 3">
    <name type="scientific">Araneus ventricosus</name>
    <name type="common">Orbweaver spider</name>
    <name type="synonym">Epeira ventricosa</name>
    <dbReference type="NCBI Taxonomy" id="182803"/>
    <lineage>
        <taxon>Eukaryota</taxon>
        <taxon>Metazoa</taxon>
        <taxon>Ecdysozoa</taxon>
        <taxon>Arthropoda</taxon>
        <taxon>Chelicerata</taxon>
        <taxon>Arachnida</taxon>
        <taxon>Araneae</taxon>
        <taxon>Araneomorphae</taxon>
        <taxon>Entelegynae</taxon>
        <taxon>Araneoidea</taxon>
        <taxon>Araneidae</taxon>
        <taxon>Araneus</taxon>
    </lineage>
</organism>
<sequence length="94" mass="10707">MVRSPLRCQRFPGSKPLSTEDPSCTWVRCTLFKLGGQNGLPLVLYGVKRECQLRCRPRHLTVVQNYEVRPKIALVFLQNGTLRGLGTLRIPENQ</sequence>
<dbReference type="AlphaFoldDB" id="A0A4Y2V6J1"/>
<reference evidence="2 3" key="1">
    <citation type="journal article" date="2019" name="Sci. Rep.">
        <title>Orb-weaving spider Araneus ventricosus genome elucidates the spidroin gene catalogue.</title>
        <authorList>
            <person name="Kono N."/>
            <person name="Nakamura H."/>
            <person name="Ohtoshi R."/>
            <person name="Moran D.A.P."/>
            <person name="Shinohara A."/>
            <person name="Yoshida Y."/>
            <person name="Fujiwara M."/>
            <person name="Mori M."/>
            <person name="Tomita M."/>
            <person name="Arakawa K."/>
        </authorList>
    </citation>
    <scope>NUCLEOTIDE SEQUENCE [LARGE SCALE GENOMIC DNA]</scope>
</reference>
<accession>A0A4Y2V6J1</accession>
<gene>
    <name evidence="2" type="ORF">AVEN_193696_1</name>
</gene>
<feature type="region of interest" description="Disordered" evidence="1">
    <location>
        <begin position="1"/>
        <end position="21"/>
    </location>
</feature>
<proteinExistence type="predicted"/>